<dbReference type="Proteomes" id="UP000192223">
    <property type="component" value="Unplaced"/>
</dbReference>
<keyword evidence="8 15" id="KW-0805">Transcription regulation</keyword>
<dbReference type="GO" id="GO:0030154">
    <property type="term" value="P:cell differentiation"/>
    <property type="evidence" value="ECO:0007669"/>
    <property type="project" value="TreeGrafter"/>
</dbReference>
<evidence type="ECO:0000256" key="15">
    <source>
        <dbReference type="RuleBase" id="RU362036"/>
    </source>
</evidence>
<evidence type="ECO:0000256" key="4">
    <source>
        <dbReference type="ARBA" id="ARBA00022723"/>
    </source>
</evidence>
<evidence type="ECO:0000256" key="6">
    <source>
        <dbReference type="ARBA" id="ARBA00022842"/>
    </source>
</evidence>
<comment type="similarity">
    <text evidence="2 15">Belongs to the HAD-like hydrolase superfamily. EYA family.</text>
</comment>
<dbReference type="GeneID" id="108734467"/>
<dbReference type="PANTHER" id="PTHR10190:SF16">
    <property type="entry name" value="DEVELOPMENTAL PROTEIN EYES ABSENT"/>
    <property type="match status" value="1"/>
</dbReference>
<dbReference type="InterPro" id="IPR028472">
    <property type="entry name" value="EYA"/>
</dbReference>
<protein>
    <recommendedName>
        <fullName evidence="15">Eyes absent homolog</fullName>
        <ecNumber evidence="15">3.1.3.48</ecNumber>
    </recommendedName>
</protein>
<feature type="active site" description="Nucleophile" evidence="13">
    <location>
        <position position="411"/>
    </location>
</feature>
<reference evidence="18" key="1">
    <citation type="submission" date="2025-08" db="UniProtKB">
        <authorList>
            <consortium name="RefSeq"/>
        </authorList>
    </citation>
    <scope>IDENTIFICATION</scope>
    <source>
        <tissue evidence="18">Entire body</tissue>
    </source>
</reference>
<proteinExistence type="inferred from homology"/>
<dbReference type="InterPro" id="IPR038102">
    <property type="entry name" value="EYA_dom_sf"/>
</dbReference>
<evidence type="ECO:0000256" key="11">
    <source>
        <dbReference type="ARBA" id="ARBA00023242"/>
    </source>
</evidence>
<evidence type="ECO:0000256" key="3">
    <source>
        <dbReference type="ARBA" id="ARBA00022473"/>
    </source>
</evidence>
<accession>A0A7F5R5P0</accession>
<dbReference type="KEGG" id="apln:108734467"/>
<dbReference type="GO" id="GO:0046872">
    <property type="term" value="F:metal ion binding"/>
    <property type="evidence" value="ECO:0007669"/>
    <property type="project" value="UniProtKB-KW"/>
</dbReference>
<dbReference type="CDD" id="cd02601">
    <property type="entry name" value="HAD_Eya"/>
    <property type="match status" value="1"/>
</dbReference>
<evidence type="ECO:0000313" key="17">
    <source>
        <dbReference type="Proteomes" id="UP000192223"/>
    </source>
</evidence>
<evidence type="ECO:0000256" key="13">
    <source>
        <dbReference type="PIRSR" id="PIRSR628472-1"/>
    </source>
</evidence>
<dbReference type="InterPro" id="IPR042577">
    <property type="entry name" value="EYA_dom_metazoan"/>
</dbReference>
<dbReference type="GO" id="GO:0004725">
    <property type="term" value="F:protein tyrosine phosphatase activity"/>
    <property type="evidence" value="ECO:0007669"/>
    <property type="project" value="UniProtKB-EC"/>
</dbReference>
<keyword evidence="4 14" id="KW-0479">Metal-binding</keyword>
<dbReference type="OrthoDB" id="167668at2759"/>
<keyword evidence="11" id="KW-0539">Nucleus</keyword>
<dbReference type="SFLD" id="SFLDG01129">
    <property type="entry name" value="C1.5:_HAD__Beta-PGM__Phosphata"/>
    <property type="match status" value="1"/>
</dbReference>
<keyword evidence="3" id="KW-0217">Developmental protein</keyword>
<dbReference type="RefSeq" id="XP_025831118.1">
    <property type="nucleotide sequence ID" value="XM_025975333.1"/>
</dbReference>
<dbReference type="FunFam" id="3.40.50.12350:FF:000001">
    <property type="entry name" value="Eyes absent homolog"/>
    <property type="match status" value="1"/>
</dbReference>
<keyword evidence="17" id="KW-1185">Reference proteome</keyword>
<feature type="compositionally biased region" description="Low complexity" evidence="16">
    <location>
        <begin position="67"/>
        <end position="96"/>
    </location>
</feature>
<keyword evidence="7 15" id="KW-0904">Protein phosphatase</keyword>
<keyword evidence="6 14" id="KW-0460">Magnesium</keyword>
<dbReference type="GO" id="GO:2001240">
    <property type="term" value="P:negative regulation of extrinsic apoptotic signaling pathway in absence of ligand"/>
    <property type="evidence" value="ECO:0007669"/>
    <property type="project" value="TreeGrafter"/>
</dbReference>
<feature type="binding site" evidence="14">
    <location>
        <position position="639"/>
    </location>
    <ligand>
        <name>Mg(2+)</name>
        <dbReference type="ChEBI" id="CHEBI:18420"/>
    </ligand>
</feature>
<evidence type="ECO:0000256" key="14">
    <source>
        <dbReference type="PIRSR" id="PIRSR628472-2"/>
    </source>
</evidence>
<dbReference type="AlphaFoldDB" id="A0A7F5R5P0"/>
<organism evidence="17 18">
    <name type="scientific">Agrilus planipennis</name>
    <name type="common">Emerald ash borer</name>
    <name type="synonym">Agrilus marcopoli</name>
    <dbReference type="NCBI Taxonomy" id="224129"/>
    <lineage>
        <taxon>Eukaryota</taxon>
        <taxon>Metazoa</taxon>
        <taxon>Ecdysozoa</taxon>
        <taxon>Arthropoda</taxon>
        <taxon>Hexapoda</taxon>
        <taxon>Insecta</taxon>
        <taxon>Pterygota</taxon>
        <taxon>Neoptera</taxon>
        <taxon>Endopterygota</taxon>
        <taxon>Coleoptera</taxon>
        <taxon>Polyphaga</taxon>
        <taxon>Elateriformia</taxon>
        <taxon>Buprestoidea</taxon>
        <taxon>Buprestidae</taxon>
        <taxon>Agrilinae</taxon>
        <taxon>Agrilus</taxon>
    </lineage>
</organism>
<dbReference type="PANTHER" id="PTHR10190">
    <property type="entry name" value="EYES ABSENT"/>
    <property type="match status" value="1"/>
</dbReference>
<dbReference type="InterPro" id="IPR006545">
    <property type="entry name" value="EYA_dom"/>
</dbReference>
<keyword evidence="5 15" id="KW-0378">Hydrolase</keyword>
<comment type="subcellular location">
    <subcellularLocation>
        <location evidence="1">Nucleus</location>
    </subcellularLocation>
</comment>
<keyword evidence="10" id="KW-0804">Transcription</keyword>
<evidence type="ECO:0000256" key="2">
    <source>
        <dbReference type="ARBA" id="ARBA00010501"/>
    </source>
</evidence>
<dbReference type="NCBIfam" id="TIGR01658">
    <property type="entry name" value="EYA-cons_domain"/>
    <property type="match status" value="1"/>
</dbReference>
<comment type="cofactor">
    <cofactor evidence="14 15">
        <name>Mg(2+)</name>
        <dbReference type="ChEBI" id="CHEBI:18420"/>
    </cofactor>
    <text evidence="14 15">Binds 1 Mg(2+) ion per subunit.</text>
</comment>
<evidence type="ECO:0000256" key="16">
    <source>
        <dbReference type="SAM" id="MobiDB-lite"/>
    </source>
</evidence>
<evidence type="ECO:0000313" key="18">
    <source>
        <dbReference type="RefSeq" id="XP_025831118.1"/>
    </source>
</evidence>
<name>A0A7F5R5P0_AGRPL</name>
<feature type="region of interest" description="Disordered" evidence="16">
    <location>
        <begin position="363"/>
        <end position="398"/>
    </location>
</feature>
<evidence type="ECO:0000256" key="1">
    <source>
        <dbReference type="ARBA" id="ARBA00004123"/>
    </source>
</evidence>
<dbReference type="InParanoid" id="A0A7F5R5P0"/>
<gene>
    <name evidence="18" type="primary">LOC108734467</name>
</gene>
<dbReference type="EC" id="3.1.3.48" evidence="15"/>
<evidence type="ECO:0000256" key="5">
    <source>
        <dbReference type="ARBA" id="ARBA00022801"/>
    </source>
</evidence>
<evidence type="ECO:0000256" key="10">
    <source>
        <dbReference type="ARBA" id="ARBA00023163"/>
    </source>
</evidence>
<dbReference type="CTD" id="33916"/>
<feature type="region of interest" description="Disordered" evidence="16">
    <location>
        <begin position="63"/>
        <end position="96"/>
    </location>
</feature>
<dbReference type="SFLD" id="SFLDS00003">
    <property type="entry name" value="Haloacid_Dehalogenase"/>
    <property type="match status" value="1"/>
</dbReference>
<sequence length="675" mass="72885">MVTLMPCNYLNSQTRCTIIDKMCEPKVKRVRTDASYSPVEKDRRSIPVEDHLAVSLRLSASNNNGCSPHSSSSHSSSSCDSPAPVPPAAAASAATTLATHADDPSASMVSTCVTSSHHLHLPSSWALLTEPAEVKTEVKSPGLVDGDVIAFSQETSSIYSSPVDIGSVYDKDYPQTYSTAHQYYNSMQQAYAAAPPPSAPVAAAASYMNSAASSFYNTSSYPYSSLSSARALNQACKGTPPSYLSSPYSSTATPFQSATAAAGHSQSTHQYTSTYAGYNAAGASFAQGFPTQAIDYGSYGSAFSDTQTYASASYYSPQSYSPFVSSPGSSTSIAAASYQLSTSALPENSTNGVCLVDGPLSPLRVDGSRRSRDSSNTTNSETRGSRGRGRRTNTVSPSKAESSIDRVFIWDLDETIIIFHSLLTGTYASKYQKDAQSVLQLGYRMEEMVFNLADTHFFFNDVEDCDQVHIDDVSSDDNGQDLSNYNFSTDGFHSTTGSGNICLGTGVRGGVDWMRKLAFRYRKIKETYNNYRNSVGGLLGPTKREQWLQLRAEIESVTDNWLTLANKCLTLINSRSKNVNVLVTTTQLVPALAKVLLFGLGGVFSIEDIYSATKIGKESCFQRIVARFGRTCTYVVIGDGQDEEAAAKALNFPFWRITSHSEIAALYNALDMDFL</sequence>
<dbReference type="Pfam" id="PF00702">
    <property type="entry name" value="Hydrolase"/>
    <property type="match status" value="1"/>
</dbReference>
<dbReference type="GO" id="GO:0005634">
    <property type="term" value="C:nucleus"/>
    <property type="evidence" value="ECO:0007669"/>
    <property type="project" value="UniProtKB-SubCell"/>
</dbReference>
<evidence type="ECO:0000256" key="8">
    <source>
        <dbReference type="ARBA" id="ARBA00023015"/>
    </source>
</evidence>
<feature type="binding site" evidence="14">
    <location>
        <position position="411"/>
    </location>
    <ligand>
        <name>Mg(2+)</name>
        <dbReference type="ChEBI" id="CHEBI:18420"/>
    </ligand>
</feature>
<dbReference type="GO" id="GO:0045739">
    <property type="term" value="P:positive regulation of DNA repair"/>
    <property type="evidence" value="ECO:0007669"/>
    <property type="project" value="TreeGrafter"/>
</dbReference>
<evidence type="ECO:0000256" key="9">
    <source>
        <dbReference type="ARBA" id="ARBA00023159"/>
    </source>
</evidence>
<feature type="binding site" evidence="14">
    <location>
        <position position="413"/>
    </location>
    <ligand>
        <name>Mg(2+)</name>
        <dbReference type="ChEBI" id="CHEBI:18420"/>
    </ligand>
</feature>
<dbReference type="Gene3D" id="3.40.50.12350">
    <property type="match status" value="1"/>
</dbReference>
<dbReference type="FunCoup" id="A0A7F5R5P0">
    <property type="interactions" value="530"/>
</dbReference>
<evidence type="ECO:0000256" key="7">
    <source>
        <dbReference type="ARBA" id="ARBA00022912"/>
    </source>
</evidence>
<evidence type="ECO:0000256" key="12">
    <source>
        <dbReference type="ARBA" id="ARBA00051722"/>
    </source>
</evidence>
<comment type="catalytic activity">
    <reaction evidence="12 15">
        <text>O-phospho-L-tyrosyl-[protein] + H2O = L-tyrosyl-[protein] + phosphate</text>
        <dbReference type="Rhea" id="RHEA:10684"/>
        <dbReference type="Rhea" id="RHEA-COMP:10136"/>
        <dbReference type="Rhea" id="RHEA-COMP:20101"/>
        <dbReference type="ChEBI" id="CHEBI:15377"/>
        <dbReference type="ChEBI" id="CHEBI:43474"/>
        <dbReference type="ChEBI" id="CHEBI:46858"/>
        <dbReference type="ChEBI" id="CHEBI:61978"/>
        <dbReference type="EC" id="3.1.3.48"/>
    </reaction>
</comment>
<keyword evidence="9" id="KW-0010">Activator</keyword>
<feature type="active site" description="Proton donor" evidence="13">
    <location>
        <position position="413"/>
    </location>
</feature>